<name>A0A0G1BQ51_9BACT</name>
<feature type="transmembrane region" description="Helical" evidence="2">
    <location>
        <begin position="137"/>
        <end position="156"/>
    </location>
</feature>
<dbReference type="AlphaFoldDB" id="A0A0G1BQ51"/>
<dbReference type="InterPro" id="IPR035965">
    <property type="entry name" value="PAS-like_dom_sf"/>
</dbReference>
<evidence type="ECO:0000313" key="5">
    <source>
        <dbReference type="Proteomes" id="UP000034704"/>
    </source>
</evidence>
<evidence type="ECO:0000256" key="2">
    <source>
        <dbReference type="SAM" id="Phobius"/>
    </source>
</evidence>
<gene>
    <name evidence="4" type="ORF">UV12_C0001G0061</name>
</gene>
<keyword evidence="4" id="KW-0808">Transferase</keyword>
<dbReference type="InterPro" id="IPR013655">
    <property type="entry name" value="PAS_fold_3"/>
</dbReference>
<dbReference type="PROSITE" id="PS50112">
    <property type="entry name" value="PAS"/>
    <property type="match status" value="1"/>
</dbReference>
<dbReference type="STRING" id="1618756.UV12_C0001G0061"/>
<sequence length="352" mass="39995">MQSRQVSFINGFSIIGISSAVGFGLYRIYVGEYVPGAIETSLGVIGIVNTWYLRKSFNANRASAVLLSIMAVMISFLFFNGGIGGTGLYWAFTFPVLTFFLFDDELGLRWNAGLLIILGLISIAKAFGLIVTPYDWVTIRQAFFSFSAVVGLLYFYTKFTGINARILDERTKKIEEEFKNQKEQIELVAQNVQRALKEKIDVFFEISEDLMCLASIEGYFLEINPAFTRTLGYTQEELLHSPYIDLVHTEDKEKTLRAMASLGEGKPVENFTNRYKRKDGSYTHLLWNATPHNSVVYATARPIDSIIESQEKLQIRLAEFEKLNRLMVDRELAMVEMKKELLAVKAENQTKL</sequence>
<reference evidence="4 5" key="1">
    <citation type="journal article" date="2015" name="Nature">
        <title>rRNA introns, odd ribosomes, and small enigmatic genomes across a large radiation of phyla.</title>
        <authorList>
            <person name="Brown C.T."/>
            <person name="Hug L.A."/>
            <person name="Thomas B.C."/>
            <person name="Sharon I."/>
            <person name="Castelle C.J."/>
            <person name="Singh A."/>
            <person name="Wilkins M.J."/>
            <person name="Williams K.H."/>
            <person name="Banfield J.F."/>
        </authorList>
    </citation>
    <scope>NUCLEOTIDE SEQUENCE [LARGE SCALE GENOMIC DNA]</scope>
</reference>
<dbReference type="Proteomes" id="UP000034704">
    <property type="component" value="Unassembled WGS sequence"/>
</dbReference>
<feature type="transmembrane region" description="Helical" evidence="2">
    <location>
        <begin position="7"/>
        <end position="27"/>
    </location>
</feature>
<feature type="transmembrane region" description="Helical" evidence="2">
    <location>
        <begin position="33"/>
        <end position="52"/>
    </location>
</feature>
<dbReference type="GO" id="GO:0016301">
    <property type="term" value="F:kinase activity"/>
    <property type="evidence" value="ECO:0007669"/>
    <property type="project" value="UniProtKB-KW"/>
</dbReference>
<proteinExistence type="predicted"/>
<comment type="caution">
    <text evidence="4">The sequence shown here is derived from an EMBL/GenBank/DDBJ whole genome shotgun (WGS) entry which is preliminary data.</text>
</comment>
<dbReference type="SUPFAM" id="SSF55785">
    <property type="entry name" value="PYP-like sensor domain (PAS domain)"/>
    <property type="match status" value="1"/>
</dbReference>
<accession>A0A0G1BQ51</accession>
<protein>
    <submittedName>
        <fullName evidence="4">Signal transduction histidine kinase</fullName>
    </submittedName>
</protein>
<keyword evidence="1" id="KW-0175">Coiled coil</keyword>
<dbReference type="EMBL" id="LCDG01000001">
    <property type="protein sequence ID" value="KKS48366.1"/>
    <property type="molecule type" value="Genomic_DNA"/>
</dbReference>
<dbReference type="Pfam" id="PF08447">
    <property type="entry name" value="PAS_3"/>
    <property type="match status" value="1"/>
</dbReference>
<evidence type="ECO:0000259" key="3">
    <source>
        <dbReference type="PROSITE" id="PS50112"/>
    </source>
</evidence>
<organism evidence="4 5">
    <name type="scientific">Candidatus Nomurabacteria bacterium GW2011_GWC2_42_20</name>
    <dbReference type="NCBI Taxonomy" id="1618756"/>
    <lineage>
        <taxon>Bacteria</taxon>
        <taxon>Candidatus Nomuraibacteriota</taxon>
    </lineage>
</organism>
<evidence type="ECO:0000256" key="1">
    <source>
        <dbReference type="SAM" id="Coils"/>
    </source>
</evidence>
<dbReference type="SMART" id="SM00091">
    <property type="entry name" value="PAS"/>
    <property type="match status" value="1"/>
</dbReference>
<keyword evidence="2" id="KW-0812">Transmembrane</keyword>
<feature type="transmembrane region" description="Helical" evidence="2">
    <location>
        <begin position="64"/>
        <end position="81"/>
    </location>
</feature>
<evidence type="ECO:0000313" key="4">
    <source>
        <dbReference type="EMBL" id="KKS48366.1"/>
    </source>
</evidence>
<dbReference type="CDD" id="cd00130">
    <property type="entry name" value="PAS"/>
    <property type="match status" value="1"/>
</dbReference>
<keyword evidence="4" id="KW-0418">Kinase</keyword>
<dbReference type="Gene3D" id="3.30.450.20">
    <property type="entry name" value="PAS domain"/>
    <property type="match status" value="1"/>
</dbReference>
<keyword evidence="2" id="KW-0472">Membrane</keyword>
<dbReference type="InterPro" id="IPR000014">
    <property type="entry name" value="PAS"/>
</dbReference>
<dbReference type="NCBIfam" id="TIGR00229">
    <property type="entry name" value="sensory_box"/>
    <property type="match status" value="1"/>
</dbReference>
<feature type="transmembrane region" description="Helical" evidence="2">
    <location>
        <begin position="110"/>
        <end position="131"/>
    </location>
</feature>
<feature type="domain" description="PAS" evidence="3">
    <location>
        <begin position="196"/>
        <end position="266"/>
    </location>
</feature>
<keyword evidence="2" id="KW-1133">Transmembrane helix</keyword>
<feature type="coiled-coil region" evidence="1">
    <location>
        <begin position="164"/>
        <end position="198"/>
    </location>
</feature>